<organism evidence="2 3">
    <name type="scientific">Aspergillus ellipticus CBS 707.79</name>
    <dbReference type="NCBI Taxonomy" id="1448320"/>
    <lineage>
        <taxon>Eukaryota</taxon>
        <taxon>Fungi</taxon>
        <taxon>Dikarya</taxon>
        <taxon>Ascomycota</taxon>
        <taxon>Pezizomycotina</taxon>
        <taxon>Eurotiomycetes</taxon>
        <taxon>Eurotiomycetidae</taxon>
        <taxon>Eurotiales</taxon>
        <taxon>Aspergillaceae</taxon>
        <taxon>Aspergillus</taxon>
        <taxon>Aspergillus subgen. Circumdati</taxon>
    </lineage>
</organism>
<sequence length="103" mass="12059">MTAFTSFFTFFILVCFSGLLRQEFSQLVDREWERTRRGTYVCTYVCIYGEPKKNSIRLALSRKRVPGVWVRWILLLSRACVWDERLTRSGVVNYVAGWVALAP</sequence>
<evidence type="ECO:0000256" key="1">
    <source>
        <dbReference type="SAM" id="SignalP"/>
    </source>
</evidence>
<name>A0A319DIS6_9EURO</name>
<dbReference type="Proteomes" id="UP000247810">
    <property type="component" value="Unassembled WGS sequence"/>
</dbReference>
<reference evidence="2 3" key="1">
    <citation type="submission" date="2018-02" db="EMBL/GenBank/DDBJ databases">
        <title>The genomes of Aspergillus section Nigri reveals drivers in fungal speciation.</title>
        <authorList>
            <consortium name="DOE Joint Genome Institute"/>
            <person name="Vesth T.C."/>
            <person name="Nybo J."/>
            <person name="Theobald S."/>
            <person name="Brandl J."/>
            <person name="Frisvad J.C."/>
            <person name="Nielsen K.F."/>
            <person name="Lyhne E.K."/>
            <person name="Kogle M.E."/>
            <person name="Kuo A."/>
            <person name="Riley R."/>
            <person name="Clum A."/>
            <person name="Nolan M."/>
            <person name="Lipzen A."/>
            <person name="Salamov A."/>
            <person name="Henrissat B."/>
            <person name="Wiebenga A."/>
            <person name="De vries R.P."/>
            <person name="Grigoriev I.V."/>
            <person name="Mortensen U.H."/>
            <person name="Andersen M.R."/>
            <person name="Baker S.E."/>
        </authorList>
    </citation>
    <scope>NUCLEOTIDE SEQUENCE [LARGE SCALE GENOMIC DNA]</scope>
    <source>
        <strain evidence="2 3">CBS 707.79</strain>
    </source>
</reference>
<evidence type="ECO:0000313" key="3">
    <source>
        <dbReference type="Proteomes" id="UP000247810"/>
    </source>
</evidence>
<proteinExistence type="predicted"/>
<feature type="chain" id="PRO_5016276088" description="Secreted protein" evidence="1">
    <location>
        <begin position="23"/>
        <end position="103"/>
    </location>
</feature>
<evidence type="ECO:0000313" key="2">
    <source>
        <dbReference type="EMBL" id="PYH97446.1"/>
    </source>
</evidence>
<protein>
    <recommendedName>
        <fullName evidence="4">Secreted protein</fullName>
    </recommendedName>
</protein>
<evidence type="ECO:0008006" key="4">
    <source>
        <dbReference type="Google" id="ProtNLM"/>
    </source>
</evidence>
<dbReference type="VEuPathDB" id="FungiDB:BO71DRAFT_129906"/>
<dbReference type="EMBL" id="KZ825824">
    <property type="protein sequence ID" value="PYH97446.1"/>
    <property type="molecule type" value="Genomic_DNA"/>
</dbReference>
<accession>A0A319DIS6</accession>
<gene>
    <name evidence="2" type="ORF">BO71DRAFT_129906</name>
</gene>
<keyword evidence="1" id="KW-0732">Signal</keyword>
<feature type="signal peptide" evidence="1">
    <location>
        <begin position="1"/>
        <end position="22"/>
    </location>
</feature>
<keyword evidence="3" id="KW-1185">Reference proteome</keyword>
<dbReference type="AlphaFoldDB" id="A0A319DIS6"/>